<accession>A0A1Y6ER69</accession>
<evidence type="ECO:0000313" key="2">
    <source>
        <dbReference type="EMBL" id="SMQ65057.1"/>
    </source>
</evidence>
<organism evidence="2 3">
    <name type="scientific">Pseudidiomarina planktonica</name>
    <dbReference type="NCBI Taxonomy" id="1323738"/>
    <lineage>
        <taxon>Bacteria</taxon>
        <taxon>Pseudomonadati</taxon>
        <taxon>Pseudomonadota</taxon>
        <taxon>Gammaproteobacteria</taxon>
        <taxon>Alteromonadales</taxon>
        <taxon>Idiomarinaceae</taxon>
        <taxon>Pseudidiomarina</taxon>
    </lineage>
</organism>
<gene>
    <name evidence="2" type="ORF">SAMN06297229_1171</name>
</gene>
<keyword evidence="3" id="KW-1185">Reference proteome</keyword>
<sequence length="134" mass="14721">MKNISVKWLSIGVLTYIGVSVLISVILSMGLMFAFSSIPPEQLTVVEPSATIFRVGEPVIGFMVSLCVARWICNKTLANKPRTVWAFAAFLMLYGLASMVIHQDFALAAALPKLLAPWVIAFLAVKWSRYSQAV</sequence>
<keyword evidence="1" id="KW-0472">Membrane</keyword>
<reference evidence="3" key="1">
    <citation type="submission" date="2017-04" db="EMBL/GenBank/DDBJ databases">
        <authorList>
            <person name="Varghese N."/>
            <person name="Submissions S."/>
        </authorList>
    </citation>
    <scope>NUCLEOTIDE SEQUENCE [LARGE SCALE GENOMIC DNA]</scope>
</reference>
<feature type="transmembrane region" description="Helical" evidence="1">
    <location>
        <begin position="12"/>
        <end position="35"/>
    </location>
</feature>
<protein>
    <submittedName>
        <fullName evidence="2">Uncharacterized protein</fullName>
    </submittedName>
</protein>
<dbReference type="AlphaFoldDB" id="A0A1Y6ER69"/>
<name>A0A1Y6ER69_9GAMM</name>
<feature type="transmembrane region" description="Helical" evidence="1">
    <location>
        <begin position="55"/>
        <end position="72"/>
    </location>
</feature>
<dbReference type="EMBL" id="FXWH01000001">
    <property type="protein sequence ID" value="SMQ65057.1"/>
    <property type="molecule type" value="Genomic_DNA"/>
</dbReference>
<dbReference type="RefSeq" id="WP_086434275.1">
    <property type="nucleotide sequence ID" value="NZ_FXWH01000001.1"/>
</dbReference>
<dbReference type="OrthoDB" id="6336759at2"/>
<keyword evidence="1" id="KW-1133">Transmembrane helix</keyword>
<feature type="transmembrane region" description="Helical" evidence="1">
    <location>
        <begin position="84"/>
        <end position="101"/>
    </location>
</feature>
<dbReference type="Proteomes" id="UP000194450">
    <property type="component" value="Unassembled WGS sequence"/>
</dbReference>
<evidence type="ECO:0000313" key="3">
    <source>
        <dbReference type="Proteomes" id="UP000194450"/>
    </source>
</evidence>
<keyword evidence="1" id="KW-0812">Transmembrane</keyword>
<feature type="transmembrane region" description="Helical" evidence="1">
    <location>
        <begin position="107"/>
        <end position="125"/>
    </location>
</feature>
<evidence type="ECO:0000256" key="1">
    <source>
        <dbReference type="SAM" id="Phobius"/>
    </source>
</evidence>
<proteinExistence type="predicted"/>